<keyword evidence="2" id="KW-0245">EGF-like domain</keyword>
<reference evidence="13" key="1">
    <citation type="submission" date="2024-04" db="EMBL/GenBank/DDBJ databases">
        <title>Salinicola lusitanus LLJ914,a marine bacterium isolated from the Okinawa Trough.</title>
        <authorList>
            <person name="Li J."/>
        </authorList>
    </citation>
    <scope>NUCLEOTIDE SEQUENCE [LARGE SCALE GENOMIC DNA]</scope>
</reference>
<dbReference type="SMART" id="SM00112">
    <property type="entry name" value="CA"/>
    <property type="match status" value="5"/>
</dbReference>
<dbReference type="PANTHER" id="PTHR24026">
    <property type="entry name" value="FAT ATYPICAL CADHERIN-RELATED"/>
    <property type="match status" value="1"/>
</dbReference>
<evidence type="ECO:0000256" key="3">
    <source>
        <dbReference type="ARBA" id="ARBA00022692"/>
    </source>
</evidence>
<evidence type="ECO:0000256" key="10">
    <source>
        <dbReference type="PROSITE-ProRule" id="PRU00043"/>
    </source>
</evidence>
<feature type="domain" description="Cadherin" evidence="11">
    <location>
        <begin position="331"/>
        <end position="432"/>
    </location>
</feature>
<keyword evidence="13" id="KW-1185">Reference proteome</keyword>
<evidence type="ECO:0000256" key="9">
    <source>
        <dbReference type="ARBA" id="ARBA00023157"/>
    </source>
</evidence>
<evidence type="ECO:0000256" key="6">
    <source>
        <dbReference type="ARBA" id="ARBA00022837"/>
    </source>
</evidence>
<dbReference type="GO" id="GO:0005886">
    <property type="term" value="C:plasma membrane"/>
    <property type="evidence" value="ECO:0007669"/>
    <property type="project" value="InterPro"/>
</dbReference>
<evidence type="ECO:0000256" key="1">
    <source>
        <dbReference type="ARBA" id="ARBA00004370"/>
    </source>
</evidence>
<evidence type="ECO:0000256" key="8">
    <source>
        <dbReference type="ARBA" id="ARBA00023136"/>
    </source>
</evidence>
<evidence type="ECO:0000256" key="2">
    <source>
        <dbReference type="ARBA" id="ARBA00022536"/>
    </source>
</evidence>
<dbReference type="GO" id="GO:0005509">
    <property type="term" value="F:calcium ion binding"/>
    <property type="evidence" value="ECO:0007669"/>
    <property type="project" value="UniProtKB-UniRule"/>
</dbReference>
<dbReference type="GO" id="GO:0009653">
    <property type="term" value="P:anatomical structure morphogenesis"/>
    <property type="evidence" value="ECO:0007669"/>
    <property type="project" value="UniProtKB-ARBA"/>
</dbReference>
<dbReference type="PROSITE" id="PS00232">
    <property type="entry name" value="CADHERIN_1"/>
    <property type="match status" value="2"/>
</dbReference>
<evidence type="ECO:0000313" key="13">
    <source>
        <dbReference type="Proteomes" id="UP001460270"/>
    </source>
</evidence>
<evidence type="ECO:0000256" key="5">
    <source>
        <dbReference type="ARBA" id="ARBA00022737"/>
    </source>
</evidence>
<sequence length="524" mass="58153">MDQGEAGRGSWLTTPTAMATLTITVSDTNDHDPVFEQQDYKESIRENLEIGYEVLTVRATDGDAPVNGNILYHIINSNGTNDVFEIDSRSGVIRTKGLVDREEVDSYLLIVEANDQGRDPGPRSATAIVHIVVEDDNDNAPQFSEKRYVVQVPEDMNPNTEILQVTATDQDRGNNAMVHFSIMSGNTRGQFYIDAQTGKMDLVSHLDYEANKEYTLRIRAQDGGRPPLSNISHCSGERSSGYSIIHIQAVDADSGDNSRLEYRLTETTSNFPFSINNSTGWIVVAAELDRESVDFYNFEVEARDHGYPVMSSSASISMTILDVNDNNPEFTQKAYYMRLNEDAAVGTSVVTVSAVDQDINSVVTYQISSGNTRNRFSITSQSGGGLITLALPLDYKLERQYMLTVTASDGTRFDTAKVFVNVTDANTHRPVFQSSHYTVNINEDRPVGTTVVVISATDDDTGENARITYFMDDSIPQFDIDQDTGAVTTQMELDYEDQVSYTLAITARDNGIPQKSDTTYLRFW</sequence>
<feature type="domain" description="Cadherin" evidence="11">
    <location>
        <begin position="144"/>
        <end position="230"/>
    </location>
</feature>
<dbReference type="AlphaFoldDB" id="A0AAW0P5F0"/>
<dbReference type="FunFam" id="2.60.40.60:FF:000023">
    <property type="entry name" value="Cadherin EGF LAG seven-pass G-type receptor 3"/>
    <property type="match status" value="1"/>
</dbReference>
<feature type="domain" description="Cadherin" evidence="11">
    <location>
        <begin position="2"/>
        <end position="35"/>
    </location>
</feature>
<dbReference type="InterPro" id="IPR015919">
    <property type="entry name" value="Cadherin-like_sf"/>
</dbReference>
<gene>
    <name evidence="12" type="ORF">WMY93_012431</name>
</gene>
<feature type="domain" description="Cadherin" evidence="11">
    <location>
        <begin position="36"/>
        <end position="143"/>
    </location>
</feature>
<dbReference type="FunFam" id="2.60.40.60:FF:000044">
    <property type="entry name" value="Cadherin, EGF LAG seven-pass G-type receptor 3"/>
    <property type="match status" value="1"/>
</dbReference>
<dbReference type="InterPro" id="IPR002126">
    <property type="entry name" value="Cadherin-like_dom"/>
</dbReference>
<dbReference type="GO" id="GO:0007156">
    <property type="term" value="P:homophilic cell adhesion via plasma membrane adhesion molecules"/>
    <property type="evidence" value="ECO:0007669"/>
    <property type="project" value="InterPro"/>
</dbReference>
<dbReference type="SUPFAM" id="SSF49313">
    <property type="entry name" value="Cadherin-like"/>
    <property type="match status" value="5"/>
</dbReference>
<feature type="domain" description="Cadherin" evidence="11">
    <location>
        <begin position="433"/>
        <end position="521"/>
    </location>
</feature>
<name>A0AAW0P5F0_9GOBI</name>
<dbReference type="FunFam" id="2.60.40.60:FF:000015">
    <property type="entry name" value="FAT atypical cadherin 1"/>
    <property type="match status" value="1"/>
</dbReference>
<dbReference type="EMBL" id="JBBPFD010000008">
    <property type="protein sequence ID" value="KAK7916670.1"/>
    <property type="molecule type" value="Genomic_DNA"/>
</dbReference>
<dbReference type="Pfam" id="PF00028">
    <property type="entry name" value="Cadherin"/>
    <property type="match status" value="5"/>
</dbReference>
<keyword evidence="5" id="KW-0677">Repeat</keyword>
<proteinExistence type="predicted"/>
<keyword evidence="3" id="KW-0812">Transmembrane</keyword>
<dbReference type="Proteomes" id="UP001460270">
    <property type="component" value="Unassembled WGS sequence"/>
</dbReference>
<dbReference type="PANTHER" id="PTHR24026:SF32">
    <property type="entry name" value="CADHERIN EGF LAG SEVEN-PASS G-TYPE RECEPTOR 2"/>
    <property type="match status" value="1"/>
</dbReference>
<dbReference type="Gene3D" id="2.60.40.60">
    <property type="entry name" value="Cadherins"/>
    <property type="match status" value="5"/>
</dbReference>
<keyword evidence="7" id="KW-1133">Transmembrane helix</keyword>
<organism evidence="12 13">
    <name type="scientific">Mugilogobius chulae</name>
    <name type="common">yellowstripe goby</name>
    <dbReference type="NCBI Taxonomy" id="88201"/>
    <lineage>
        <taxon>Eukaryota</taxon>
        <taxon>Metazoa</taxon>
        <taxon>Chordata</taxon>
        <taxon>Craniata</taxon>
        <taxon>Vertebrata</taxon>
        <taxon>Euteleostomi</taxon>
        <taxon>Actinopterygii</taxon>
        <taxon>Neopterygii</taxon>
        <taxon>Teleostei</taxon>
        <taxon>Neoteleostei</taxon>
        <taxon>Acanthomorphata</taxon>
        <taxon>Gobiaria</taxon>
        <taxon>Gobiiformes</taxon>
        <taxon>Gobioidei</taxon>
        <taxon>Gobiidae</taxon>
        <taxon>Gobionellinae</taxon>
        <taxon>Mugilogobius</taxon>
    </lineage>
</organism>
<protein>
    <recommendedName>
        <fullName evidence="11">Cadherin domain-containing protein</fullName>
    </recommendedName>
</protein>
<evidence type="ECO:0000256" key="7">
    <source>
        <dbReference type="ARBA" id="ARBA00022989"/>
    </source>
</evidence>
<dbReference type="InterPro" id="IPR020894">
    <property type="entry name" value="Cadherin_CS"/>
</dbReference>
<evidence type="ECO:0000259" key="11">
    <source>
        <dbReference type="PROSITE" id="PS50268"/>
    </source>
</evidence>
<dbReference type="PRINTS" id="PR00205">
    <property type="entry name" value="CADHERIN"/>
</dbReference>
<keyword evidence="6 10" id="KW-0106">Calcium</keyword>
<accession>A0AAW0P5F0</accession>
<comment type="caution">
    <text evidence="12">The sequence shown here is derived from an EMBL/GenBank/DDBJ whole genome shotgun (WGS) entry which is preliminary data.</text>
</comment>
<keyword evidence="8" id="KW-0472">Membrane</keyword>
<dbReference type="FunFam" id="2.60.40.60:FF:000013">
    <property type="entry name" value="Cadherin EGF LAG seven-pass G-type receptor"/>
    <property type="match status" value="1"/>
</dbReference>
<dbReference type="FunFam" id="2.60.40.60:FF:000010">
    <property type="entry name" value="Cadherin EGF LAG seven-pass G-type receptor 3"/>
    <property type="match status" value="1"/>
</dbReference>
<dbReference type="PROSITE" id="PS50268">
    <property type="entry name" value="CADHERIN_2"/>
    <property type="match status" value="6"/>
</dbReference>
<feature type="domain" description="Cadherin" evidence="11">
    <location>
        <begin position="241"/>
        <end position="330"/>
    </location>
</feature>
<keyword evidence="9" id="KW-1015">Disulfide bond</keyword>
<evidence type="ECO:0000313" key="12">
    <source>
        <dbReference type="EMBL" id="KAK7916670.1"/>
    </source>
</evidence>
<keyword evidence="4" id="KW-0732">Signal</keyword>
<comment type="subcellular location">
    <subcellularLocation>
        <location evidence="1">Membrane</location>
    </subcellularLocation>
</comment>
<dbReference type="CDD" id="cd11304">
    <property type="entry name" value="Cadherin_repeat"/>
    <property type="match status" value="5"/>
</dbReference>
<evidence type="ECO:0000256" key="4">
    <source>
        <dbReference type="ARBA" id="ARBA00022729"/>
    </source>
</evidence>